<dbReference type="Gene3D" id="1.50.10.10">
    <property type="match status" value="1"/>
</dbReference>
<evidence type="ECO:0000313" key="11">
    <source>
        <dbReference type="Proteomes" id="UP001162480"/>
    </source>
</evidence>
<comment type="caution">
    <text evidence="10">The sequence shown here is derived from an EMBL/GenBank/DDBJ whole genome shotgun (WGS) entry which is preliminary data.</text>
</comment>
<keyword evidence="6" id="KW-0106">Calcium</keyword>
<dbReference type="PANTHER" id="PTHR45679:SF2">
    <property type="entry name" value="ER DEGRADATION-ENHANCING ALPHA-MANNOSIDASE-LIKE PROTEIN 3"/>
    <property type="match status" value="1"/>
</dbReference>
<gene>
    <name evidence="10" type="ORF">OCTVUL_1B011696</name>
</gene>
<evidence type="ECO:0000256" key="8">
    <source>
        <dbReference type="SAM" id="MobiDB-lite"/>
    </source>
</evidence>
<dbReference type="InterPro" id="IPR003137">
    <property type="entry name" value="PA_domain"/>
</dbReference>
<accession>A0AA36HIB1</accession>
<evidence type="ECO:0000256" key="5">
    <source>
        <dbReference type="PIRSR" id="PIRSR601382-1"/>
    </source>
</evidence>
<keyword evidence="4" id="KW-0325">Glycoprotein</keyword>
<feature type="region of interest" description="Disordered" evidence="8">
    <location>
        <begin position="1012"/>
        <end position="1033"/>
    </location>
</feature>
<evidence type="ECO:0000256" key="3">
    <source>
        <dbReference type="ARBA" id="ARBA00022824"/>
    </source>
</evidence>
<dbReference type="EC" id="3.2.1.-" evidence="7"/>
<evidence type="ECO:0000256" key="4">
    <source>
        <dbReference type="ARBA" id="ARBA00023180"/>
    </source>
</evidence>
<dbReference type="InterPro" id="IPR001382">
    <property type="entry name" value="Glyco_hydro_47"/>
</dbReference>
<keyword evidence="3" id="KW-0256">Endoplasmic reticulum</keyword>
<dbReference type="GO" id="GO:0016020">
    <property type="term" value="C:membrane"/>
    <property type="evidence" value="ECO:0007669"/>
    <property type="project" value="InterPro"/>
</dbReference>
<protein>
    <recommendedName>
        <fullName evidence="7">alpha-1,2-Mannosidase</fullName>
        <ecNumber evidence="7">3.2.1.-</ecNumber>
    </recommendedName>
</protein>
<feature type="active site" description="Proton donor" evidence="5">
    <location>
        <position position="337"/>
    </location>
</feature>
<dbReference type="GO" id="GO:0004571">
    <property type="term" value="F:mannosyl-oligosaccharide 1,2-alpha-mannosidase activity"/>
    <property type="evidence" value="ECO:0007669"/>
    <property type="project" value="InterPro"/>
</dbReference>
<feature type="active site" evidence="5">
    <location>
        <position position="355"/>
    </location>
</feature>
<evidence type="ECO:0000256" key="6">
    <source>
        <dbReference type="PIRSR" id="PIRSR601382-2"/>
    </source>
</evidence>
<dbReference type="InterPro" id="IPR044674">
    <property type="entry name" value="EDEM1/2/3"/>
</dbReference>
<dbReference type="Proteomes" id="UP001162480">
    <property type="component" value="Unassembled WGS sequence"/>
</dbReference>
<dbReference type="InterPro" id="IPR012341">
    <property type="entry name" value="6hp_glycosidase-like_sf"/>
</dbReference>
<keyword evidence="7" id="KW-0326">Glycosidase</keyword>
<dbReference type="GO" id="GO:0044322">
    <property type="term" value="C:endoplasmic reticulum quality control compartment"/>
    <property type="evidence" value="ECO:0007669"/>
    <property type="project" value="GOC"/>
</dbReference>
<keyword evidence="11" id="KW-1185">Reference proteome</keyword>
<evidence type="ECO:0000313" key="10">
    <source>
        <dbReference type="EMBL" id="CAJ1099395.1"/>
    </source>
</evidence>
<evidence type="ECO:0000259" key="9">
    <source>
        <dbReference type="Pfam" id="PF02225"/>
    </source>
</evidence>
<dbReference type="SUPFAM" id="SSF48225">
    <property type="entry name" value="Seven-hairpin glycosidases"/>
    <property type="match status" value="1"/>
</dbReference>
<dbReference type="GO" id="GO:1904380">
    <property type="term" value="P:endoplasmic reticulum mannose trimming"/>
    <property type="evidence" value="ECO:0007669"/>
    <property type="project" value="InterPro"/>
</dbReference>
<name>A0AA36HIB1_OCTVU</name>
<proteinExistence type="inferred from homology"/>
<dbReference type="Pfam" id="PF01532">
    <property type="entry name" value="Glyco_hydro_47"/>
    <property type="match status" value="1"/>
</dbReference>
<feature type="active site" description="Proton donor" evidence="5">
    <location>
        <position position="98"/>
    </location>
</feature>
<keyword evidence="7" id="KW-0378">Hydrolase</keyword>
<comment type="similarity">
    <text evidence="2 7">Belongs to the glycosyl hydrolase 47 family.</text>
</comment>
<dbReference type="EMBL" id="CATOCA020000003">
    <property type="protein sequence ID" value="CAJ1099395.1"/>
    <property type="molecule type" value="Genomic_DNA"/>
</dbReference>
<feature type="binding site" evidence="6">
    <location>
        <position position="441"/>
    </location>
    <ligand>
        <name>Ca(2+)</name>
        <dbReference type="ChEBI" id="CHEBI:29108"/>
    </ligand>
</feature>
<evidence type="ECO:0000256" key="1">
    <source>
        <dbReference type="ARBA" id="ARBA00004240"/>
    </source>
</evidence>
<dbReference type="AlphaFoldDB" id="A0AA36HIB1"/>
<dbReference type="Gene3D" id="3.50.30.30">
    <property type="match status" value="1"/>
</dbReference>
<dbReference type="InterPro" id="IPR036026">
    <property type="entry name" value="Seven-hairpin_glycosidases"/>
</dbReference>
<organism evidence="10 11">
    <name type="scientific">Octopus vulgaris</name>
    <name type="common">Common octopus</name>
    <dbReference type="NCBI Taxonomy" id="6645"/>
    <lineage>
        <taxon>Eukaryota</taxon>
        <taxon>Metazoa</taxon>
        <taxon>Spiralia</taxon>
        <taxon>Lophotrochozoa</taxon>
        <taxon>Mollusca</taxon>
        <taxon>Cephalopoda</taxon>
        <taxon>Coleoidea</taxon>
        <taxon>Octopodiformes</taxon>
        <taxon>Octopoda</taxon>
        <taxon>Incirrata</taxon>
        <taxon>Octopodidae</taxon>
        <taxon>Octopus</taxon>
    </lineage>
</organism>
<dbReference type="GO" id="GO:0005509">
    <property type="term" value="F:calcium ion binding"/>
    <property type="evidence" value="ECO:0007669"/>
    <property type="project" value="InterPro"/>
</dbReference>
<sequence length="1155" mass="131118">MVGDRDQVLEMFNHAYNSYMKHAYPADELMPLSCKERYRGREKSRGDIDECMGNFSLTLIDSLDSLAILGQLEEFENAVQLVIKNTKFDNDVVVSVFETNIRVLGGLLGGHVVANLLKKKRKGMLWYNNELLTMAHDVGIRLLPAFNTTTGIPYPKVNLLHGIDADLRSRHKDTCTACAGTMILEFAALSRLTGDFVFEEKARKAMDYLWQQRHRVSDLVGTVINIHNGDWVRRESGVGAGIDSYYEYVLKGYILLGDSTYLKRFNKHYDAVMKYVSQGPLLVDVHMHKPQSTSRNFMDSLLAFWPGLQVLKGDLKPAIETHEMLYQVIKRHNFLPEAFTTDFRIHWGQHPLRPEFVESTYFLYKATNDFHYLEVGKKVVQNLNKHARVACGFASIKDVSVGSHEDQMDSFVLAETFKYLYLLFAEDEDLILDLNDYIFTTEAHLLPLSLSVFNTSRHDSKIRLEAYHKMNNSSQRRKISIEHIERETCPNIRHIYHGESNYAHSVREQLKDMVEKVSPKPKNDRRRFRAIDFMAGNKEQLEILGRMGIRLMTMSDGRIQLLHTASEAASPMDAEDGMKFMQEMIEFSKNQHNEAQHEPLLVQILSPNVDDVSVLSAGPAQFGYNLKNSSPATNVEMAGAVGGIVIAQHEPLLVQILSPNVDDVSVLSAGPAQFGYNLKNSSPIQGQLMLAEPYKACTPLTNTRNIKGNIAILERGECMFIEKATNVEMAGAVGGIVIDHNEGTSSESSPLFAMSGDGQRDVSIPFVFLFHKEGQKLLKALSENYSLEVLLALDSRSSAPQSKLPTEDYQKETSTLGSNKQKKTFQFMKPVQTPATSASFLYQPTMNRVTYNKKKVSIRDGSGGYFIKVGSDNVNMEISIKIFNDVSSSPYDMTFEPIQLNLLPDGTKQLVFYFQHLSKINPAKNEPKLNQIYVDLVTFLRDHTNFPQLEQQGPYLRALAKILEAAYFDSGNLSDEDKNLLDQLAFELIIVKEVQLQSDAIDNDKNWKEEKELHSTFRENPQEGDKLFDNDNCKKKPNEVSSDDLWLVTLKEGTHPSVDKSVKSDLQNGDDSKEVQNKEFDKNLLSEEFEYKSKENYNILEKQSQVQTNNDPENILIANKYLQKHSYTEDIKDYVRLTTVEDEVISNKKNTKTEL</sequence>
<dbReference type="PANTHER" id="PTHR45679">
    <property type="entry name" value="ER DEGRADATION-ENHANCING ALPHA-MANNOSIDASE-LIKE PROTEIN 2"/>
    <property type="match status" value="1"/>
</dbReference>
<dbReference type="SUPFAM" id="SSF52025">
    <property type="entry name" value="PA domain"/>
    <property type="match status" value="1"/>
</dbReference>
<keyword evidence="6" id="KW-0479">Metal-binding</keyword>
<reference evidence="10" key="1">
    <citation type="submission" date="2023-08" db="EMBL/GenBank/DDBJ databases">
        <authorList>
            <person name="Alioto T."/>
            <person name="Alioto T."/>
            <person name="Gomez Garrido J."/>
        </authorList>
    </citation>
    <scope>NUCLEOTIDE SEQUENCE</scope>
</reference>
<feature type="active site" evidence="5">
    <location>
        <position position="243"/>
    </location>
</feature>
<comment type="subcellular location">
    <subcellularLocation>
        <location evidence="1">Endoplasmic reticulum</location>
    </subcellularLocation>
</comment>
<evidence type="ECO:0000256" key="7">
    <source>
        <dbReference type="RuleBase" id="RU361193"/>
    </source>
</evidence>
<comment type="cofactor">
    <cofactor evidence="6">
        <name>Ca(2+)</name>
        <dbReference type="ChEBI" id="CHEBI:29108"/>
    </cofactor>
</comment>
<dbReference type="Pfam" id="PF02225">
    <property type="entry name" value="PA"/>
    <property type="match status" value="1"/>
</dbReference>
<dbReference type="PRINTS" id="PR00747">
    <property type="entry name" value="GLYHDRLASE47"/>
</dbReference>
<dbReference type="GO" id="GO:0005975">
    <property type="term" value="P:carbohydrate metabolic process"/>
    <property type="evidence" value="ECO:0007669"/>
    <property type="project" value="InterPro"/>
</dbReference>
<evidence type="ECO:0000256" key="2">
    <source>
        <dbReference type="ARBA" id="ARBA00007658"/>
    </source>
</evidence>
<feature type="domain" description="PA" evidence="9">
    <location>
        <begin position="685"/>
        <end position="777"/>
    </location>
</feature>
<dbReference type="InterPro" id="IPR046450">
    <property type="entry name" value="PA_dom_sf"/>
</dbReference>